<dbReference type="CDD" id="cd00167">
    <property type="entry name" value="SANT"/>
    <property type="match status" value="1"/>
</dbReference>
<accession>A0A9N9CNQ3</accession>
<evidence type="ECO:0000313" key="2">
    <source>
        <dbReference type="EMBL" id="CAG8607678.1"/>
    </source>
</evidence>
<gene>
    <name evidence="2" type="ORF">AGERDE_LOCUS9427</name>
</gene>
<dbReference type="SUPFAM" id="SSF46689">
    <property type="entry name" value="Homeodomain-like"/>
    <property type="match status" value="1"/>
</dbReference>
<dbReference type="EMBL" id="CAJVPL010002349">
    <property type="protein sequence ID" value="CAG8607678.1"/>
    <property type="molecule type" value="Genomic_DNA"/>
</dbReference>
<dbReference type="InterPro" id="IPR001005">
    <property type="entry name" value="SANT/Myb"/>
</dbReference>
<proteinExistence type="predicted"/>
<sequence length="68" mass="7801">MPKVQTKKHRWSSSQRLQLLNAVLEQIPSLDWNLVSNKVEGKNALACRQQWNRKLLADLRKGFIDGGS</sequence>
<dbReference type="AlphaFoldDB" id="A0A9N9CNQ3"/>
<dbReference type="Proteomes" id="UP000789831">
    <property type="component" value="Unassembled WGS sequence"/>
</dbReference>
<organism evidence="2 3">
    <name type="scientific">Ambispora gerdemannii</name>
    <dbReference type="NCBI Taxonomy" id="144530"/>
    <lineage>
        <taxon>Eukaryota</taxon>
        <taxon>Fungi</taxon>
        <taxon>Fungi incertae sedis</taxon>
        <taxon>Mucoromycota</taxon>
        <taxon>Glomeromycotina</taxon>
        <taxon>Glomeromycetes</taxon>
        <taxon>Archaeosporales</taxon>
        <taxon>Ambisporaceae</taxon>
        <taxon>Ambispora</taxon>
    </lineage>
</organism>
<dbReference type="Pfam" id="PF13921">
    <property type="entry name" value="Myb_DNA-bind_6"/>
    <property type="match status" value="1"/>
</dbReference>
<keyword evidence="3" id="KW-1185">Reference proteome</keyword>
<dbReference type="InterPro" id="IPR009057">
    <property type="entry name" value="Homeodomain-like_sf"/>
</dbReference>
<name>A0A9N9CNQ3_9GLOM</name>
<dbReference type="Gene3D" id="1.10.10.60">
    <property type="entry name" value="Homeodomain-like"/>
    <property type="match status" value="1"/>
</dbReference>
<evidence type="ECO:0000313" key="3">
    <source>
        <dbReference type="Proteomes" id="UP000789831"/>
    </source>
</evidence>
<reference evidence="2" key="1">
    <citation type="submission" date="2021-06" db="EMBL/GenBank/DDBJ databases">
        <authorList>
            <person name="Kallberg Y."/>
            <person name="Tangrot J."/>
            <person name="Rosling A."/>
        </authorList>
    </citation>
    <scope>NUCLEOTIDE SEQUENCE</scope>
    <source>
        <strain evidence="2">MT106</strain>
    </source>
</reference>
<comment type="caution">
    <text evidence="2">The sequence shown here is derived from an EMBL/GenBank/DDBJ whole genome shotgun (WGS) entry which is preliminary data.</text>
</comment>
<dbReference type="OrthoDB" id="2384577at2759"/>
<evidence type="ECO:0000259" key="1">
    <source>
        <dbReference type="PROSITE" id="PS50090"/>
    </source>
</evidence>
<feature type="domain" description="Myb-like" evidence="1">
    <location>
        <begin position="3"/>
        <end position="55"/>
    </location>
</feature>
<dbReference type="PROSITE" id="PS50090">
    <property type="entry name" value="MYB_LIKE"/>
    <property type="match status" value="1"/>
</dbReference>
<protein>
    <submittedName>
        <fullName evidence="2">9269_t:CDS:1</fullName>
    </submittedName>
</protein>